<feature type="region of interest" description="Disordered" evidence="1">
    <location>
        <begin position="920"/>
        <end position="1039"/>
    </location>
</feature>
<feature type="region of interest" description="Disordered" evidence="1">
    <location>
        <begin position="571"/>
        <end position="610"/>
    </location>
</feature>
<accession>A0A9Q1H1S1</accession>
<protein>
    <submittedName>
        <fullName evidence="3">von Willebrand factor A domain-containing protein 3A</fullName>
    </submittedName>
</protein>
<evidence type="ECO:0000256" key="1">
    <source>
        <dbReference type="SAM" id="MobiDB-lite"/>
    </source>
</evidence>
<feature type="domain" description="VWFA" evidence="2">
    <location>
        <begin position="23"/>
        <end position="194"/>
    </location>
</feature>
<feature type="compositionally biased region" description="Low complexity" evidence="1">
    <location>
        <begin position="738"/>
        <end position="758"/>
    </location>
</feature>
<feature type="compositionally biased region" description="Basic and acidic residues" evidence="1">
    <location>
        <begin position="937"/>
        <end position="953"/>
    </location>
</feature>
<comment type="caution">
    <text evidence="3">The sequence shown here is derived from an EMBL/GenBank/DDBJ whole genome shotgun (WGS) entry which is preliminary data.</text>
</comment>
<evidence type="ECO:0000313" key="3">
    <source>
        <dbReference type="EMBL" id="KAJ8031932.1"/>
    </source>
</evidence>
<dbReference type="PANTHER" id="PTHR14343:SF5">
    <property type="entry name" value="DUF4537 DOMAIN-CONTAINING PROTEIN"/>
    <property type="match status" value="1"/>
</dbReference>
<evidence type="ECO:0000259" key="2">
    <source>
        <dbReference type="PROSITE" id="PS50234"/>
    </source>
</evidence>
<dbReference type="InterPro" id="IPR032770">
    <property type="entry name" value="DUF4537"/>
</dbReference>
<keyword evidence="4" id="KW-1185">Reference proteome</keyword>
<dbReference type="SUPFAM" id="SSF53300">
    <property type="entry name" value="vWA-like"/>
    <property type="match status" value="1"/>
</dbReference>
<dbReference type="Gene3D" id="3.40.50.410">
    <property type="entry name" value="von Willebrand factor, type A domain"/>
    <property type="match status" value="1"/>
</dbReference>
<feature type="compositionally biased region" description="Basic and acidic residues" evidence="1">
    <location>
        <begin position="963"/>
        <end position="995"/>
    </location>
</feature>
<dbReference type="EMBL" id="JAIZAY010000012">
    <property type="protein sequence ID" value="KAJ8031932.1"/>
    <property type="molecule type" value="Genomic_DNA"/>
</dbReference>
<reference evidence="3" key="1">
    <citation type="submission" date="2021-10" db="EMBL/GenBank/DDBJ databases">
        <title>Tropical sea cucumber genome reveals ecological adaptation and Cuvierian tubules defense mechanism.</title>
        <authorList>
            <person name="Chen T."/>
        </authorList>
    </citation>
    <scope>NUCLEOTIDE SEQUENCE</scope>
    <source>
        <strain evidence="3">Nanhai2018</strain>
        <tissue evidence="3">Muscle</tissue>
    </source>
</reference>
<proteinExistence type="predicted"/>
<dbReference type="Pfam" id="PF13768">
    <property type="entry name" value="VWA_3"/>
    <property type="match status" value="1"/>
</dbReference>
<feature type="region of interest" description="Disordered" evidence="1">
    <location>
        <begin position="723"/>
        <end position="765"/>
    </location>
</feature>
<dbReference type="AlphaFoldDB" id="A0A9Q1H1S1"/>
<dbReference type="PROSITE" id="PS50234">
    <property type="entry name" value="VWFA"/>
    <property type="match status" value="1"/>
</dbReference>
<dbReference type="Pfam" id="PF15057">
    <property type="entry name" value="DUF4537"/>
    <property type="match status" value="1"/>
</dbReference>
<dbReference type="InterPro" id="IPR036465">
    <property type="entry name" value="vWFA_dom_sf"/>
</dbReference>
<dbReference type="InterPro" id="IPR002035">
    <property type="entry name" value="VWF_A"/>
</dbReference>
<feature type="compositionally biased region" description="Basic and acidic residues" evidence="1">
    <location>
        <begin position="571"/>
        <end position="586"/>
    </location>
</feature>
<name>A0A9Q1H1S1_HOLLE</name>
<feature type="compositionally biased region" description="Polar residues" evidence="1">
    <location>
        <begin position="1015"/>
        <end position="1024"/>
    </location>
</feature>
<sequence>MASIPVHPPKGTPTMIGTIEEKNVTFLIDTSGSMYSFLLVVKEHLIEALLTRAFKEKDTMFNIVEFSSTVTPWADKMVKCTPQTVMLAGEWLRQLESSTGTNTLDALVVAFTDPVCEGVYLITDGLPDQSPNTILKEVAKVGQGRPVHCIYLVGASADTPAHEFLESLAVQTSGTFHLISLTQEGNIEKVTSVVQADHAGRRINNPVYTTHMISSVVGENNNLSDLEAEPKLVLQQNTTQKSGEQEHQGLKYCSVKTSLDYNPLLESETQTEPVAFTSPSKIVQYPGTAWEAYRPPRLVRRLVTHSSPLVADKGLIQGMRVLAKRDRDGYYCPGTLTEEVNPQRTLLITFDRDPKGPKMQHLLQETTLYDVIAYNDAMRHTITPGDKVLSPWEKEAYRLAPGIVLEGIEGRSSGCAADTDYLIVSLFNGKTEKVPKQKAVWIPGDLFERIKLEIQMPLTARQFLINDPRYPIATASYQTGQKPFSAEYETVSSLGNHRDAHPYLGNHNQFVYHIPSINRSAVTRDDINMLIPGTNMTKDELHDKVMRQLAQNSIPQNTDYLKLRFHSGKNEDEKQKRVSFEEKREDSLEDSGVSLDKEETEDDGKVDSGCEEDQLVDTGVQTLSLVDTGSMTDSLLLHRQKKETTLKEQPMWRYWKQTPQPRSKGKIGPFRETSLSAPMEAKIQPRYVEPTDYVGSLSQSTSFDDRDIVKQDNAQREWQYRQPVPPNFSYEPLADRGAASSTYSRPTTAPRPSTAPRPDTAHFKSRHESVVPAYFAYEHVGPPNRSAAFNNVDRCIKSDRAQLEWQLRNPQPPHVPVTQGPGRPLSAILGTRDMIREGQQKVMMDRRRQDNVKRQAQWKGKEYDAIRQREAKEERNRSVTVRYQSDVAGVKIGPIDCQVWKFTADVIQRDAYRQMNSEKQVAQTQMAKRVVSASIRNQEETREERARSREQMRMDALTQRQQRRADIQSQREREIENTIKRRQEIKEQRNAERAQQHSSSLAEQREQQAARDQQMRNAQINRINQYHRKETENQAKKDLRIAVHSQKLQEYRSQVLP</sequence>
<organism evidence="3 4">
    <name type="scientific">Holothuria leucospilota</name>
    <name type="common">Black long sea cucumber</name>
    <name type="synonym">Mertensiothuria leucospilota</name>
    <dbReference type="NCBI Taxonomy" id="206669"/>
    <lineage>
        <taxon>Eukaryota</taxon>
        <taxon>Metazoa</taxon>
        <taxon>Echinodermata</taxon>
        <taxon>Eleutherozoa</taxon>
        <taxon>Echinozoa</taxon>
        <taxon>Holothuroidea</taxon>
        <taxon>Aspidochirotacea</taxon>
        <taxon>Aspidochirotida</taxon>
        <taxon>Holothuriidae</taxon>
        <taxon>Holothuria</taxon>
    </lineage>
</organism>
<evidence type="ECO:0000313" key="4">
    <source>
        <dbReference type="Proteomes" id="UP001152320"/>
    </source>
</evidence>
<dbReference type="Proteomes" id="UP001152320">
    <property type="component" value="Chromosome 12"/>
</dbReference>
<dbReference type="OrthoDB" id="6241467at2759"/>
<feature type="compositionally biased region" description="Basic and acidic residues" evidence="1">
    <location>
        <begin position="1027"/>
        <end position="1039"/>
    </location>
</feature>
<gene>
    <name evidence="3" type="ORF">HOLleu_25299</name>
</gene>
<dbReference type="PANTHER" id="PTHR14343">
    <property type="entry name" value="VWFA DOMAIN-CONTAINING PROTEIN"/>
    <property type="match status" value="1"/>
</dbReference>